<feature type="domain" description="Solute-binding protein family 5" evidence="4">
    <location>
        <begin position="70"/>
        <end position="433"/>
    </location>
</feature>
<dbReference type="PANTHER" id="PTHR30290">
    <property type="entry name" value="PERIPLASMIC BINDING COMPONENT OF ABC TRANSPORTER"/>
    <property type="match status" value="1"/>
</dbReference>
<comment type="subcellular location">
    <subcellularLocation>
        <location evidence="1">Periplasm</location>
    </subcellularLocation>
</comment>
<dbReference type="Gene3D" id="3.40.190.10">
    <property type="entry name" value="Periplasmic binding protein-like II"/>
    <property type="match status" value="1"/>
</dbReference>
<evidence type="ECO:0000256" key="3">
    <source>
        <dbReference type="ARBA" id="ARBA00022729"/>
    </source>
</evidence>
<dbReference type="RefSeq" id="WP_377049967.1">
    <property type="nucleotide sequence ID" value="NZ_JBHLVZ010000016.1"/>
</dbReference>
<evidence type="ECO:0000313" key="5">
    <source>
        <dbReference type="EMBL" id="MFC0385820.1"/>
    </source>
</evidence>
<dbReference type="CDD" id="cd08502">
    <property type="entry name" value="PBP2_NikA_DppA_OppA_like_16"/>
    <property type="match status" value="1"/>
</dbReference>
<dbReference type="EMBL" id="JBHLVZ010000016">
    <property type="protein sequence ID" value="MFC0385820.1"/>
    <property type="molecule type" value="Genomic_DNA"/>
</dbReference>
<dbReference type="SUPFAM" id="SSF53850">
    <property type="entry name" value="Periplasmic binding protein-like II"/>
    <property type="match status" value="1"/>
</dbReference>
<dbReference type="Gene3D" id="3.90.76.10">
    <property type="entry name" value="Dipeptide-binding Protein, Domain 1"/>
    <property type="match status" value="1"/>
</dbReference>
<dbReference type="InterPro" id="IPR039424">
    <property type="entry name" value="SBP_5"/>
</dbReference>
<keyword evidence="3" id="KW-0732">Signal</keyword>
<comment type="similarity">
    <text evidence="2">Belongs to the bacterial solute-binding protein 5 family.</text>
</comment>
<evidence type="ECO:0000313" key="6">
    <source>
        <dbReference type="Proteomes" id="UP001589789"/>
    </source>
</evidence>
<dbReference type="Proteomes" id="UP001589789">
    <property type="component" value="Unassembled WGS sequence"/>
</dbReference>
<dbReference type="Pfam" id="PF00496">
    <property type="entry name" value="SBP_bac_5"/>
    <property type="match status" value="1"/>
</dbReference>
<evidence type="ECO:0000256" key="2">
    <source>
        <dbReference type="ARBA" id="ARBA00005695"/>
    </source>
</evidence>
<gene>
    <name evidence="5" type="ORF">ACFFIC_09645</name>
</gene>
<dbReference type="InterPro" id="IPR000914">
    <property type="entry name" value="SBP_5_dom"/>
</dbReference>
<reference evidence="5 6" key="1">
    <citation type="submission" date="2024-09" db="EMBL/GenBank/DDBJ databases">
        <authorList>
            <person name="Sun Q."/>
            <person name="Mori K."/>
        </authorList>
    </citation>
    <scope>NUCLEOTIDE SEQUENCE [LARGE SCALE GENOMIC DNA]</scope>
    <source>
        <strain evidence="5 6">CCM 7468</strain>
    </source>
</reference>
<evidence type="ECO:0000259" key="4">
    <source>
        <dbReference type="Pfam" id="PF00496"/>
    </source>
</evidence>
<accession>A0ABV6IQD6</accession>
<proteinExistence type="inferred from homology"/>
<name>A0ABV6IQD6_9PROT</name>
<sequence length="525" mass="58505">MQRRNLLLAASSGLLLPSVARTQASKVLRFIPQADLSATDPHFVANYVTRNHGYMVFDTLYGLDAQYRSTPQMVEGHSVEEDGRRWRLVLREGMTWHDGERVLARDCVASIRRWGSRDSFGRLLLDATEEVAAADDRTIVFRLKRPFPRLPDALAKSNPLMPAMLPERLARLPPSVALPEVIGSGPFRFVPGERVPGALAVYHRFAAYRARESGDAVATSGPKRVHVDRVEWHTMPDPSTSASAMRSGEMDWWEYVAPDLTSSLQRARGVQVRQLDPAGSMLIMRLNHLNPPFNNPRIRRALLRAIDQREMLQAAVGDEPSMWQTNVGVFAPGTPLANDAGMEPLTGPRDLDRARREIVEAGYAGERVVLIVPTDFPTFRALADVGADMMGKIGLKVDYQALDWATVSQRRTRREPVDQGGWSCFFSGGAGSDFVNPIISTQLVANPDTAFYGWPDNPRAEALRLSWLDAPDLAAQRAIAVEMQRLALEDVLYIPLGQYRQVTAQRANVTDVVSGFPVFWNLRKN</sequence>
<dbReference type="InterPro" id="IPR030678">
    <property type="entry name" value="Peptide/Ni-bd"/>
</dbReference>
<protein>
    <submittedName>
        <fullName evidence="5">ABC transporter substrate-binding protein</fullName>
    </submittedName>
</protein>
<organism evidence="5 6">
    <name type="scientific">Muricoccus vinaceus</name>
    <dbReference type="NCBI Taxonomy" id="424704"/>
    <lineage>
        <taxon>Bacteria</taxon>
        <taxon>Pseudomonadati</taxon>
        <taxon>Pseudomonadota</taxon>
        <taxon>Alphaproteobacteria</taxon>
        <taxon>Acetobacterales</taxon>
        <taxon>Roseomonadaceae</taxon>
        <taxon>Muricoccus</taxon>
    </lineage>
</organism>
<keyword evidence="6" id="KW-1185">Reference proteome</keyword>
<comment type="caution">
    <text evidence="5">The sequence shown here is derived from an EMBL/GenBank/DDBJ whole genome shotgun (WGS) entry which is preliminary data.</text>
</comment>
<dbReference type="Gene3D" id="3.10.105.10">
    <property type="entry name" value="Dipeptide-binding Protein, Domain 3"/>
    <property type="match status" value="1"/>
</dbReference>
<dbReference type="PANTHER" id="PTHR30290:SF38">
    <property type="entry name" value="D,D-DIPEPTIDE-BINDING PERIPLASMIC PROTEIN DDPA-RELATED"/>
    <property type="match status" value="1"/>
</dbReference>
<evidence type="ECO:0000256" key="1">
    <source>
        <dbReference type="ARBA" id="ARBA00004418"/>
    </source>
</evidence>
<dbReference type="PIRSF" id="PIRSF002741">
    <property type="entry name" value="MppA"/>
    <property type="match status" value="1"/>
</dbReference>